<reference evidence="3 4" key="1">
    <citation type="submission" date="2015-03" db="EMBL/GenBank/DDBJ databases">
        <title>Genome assembly of Sandaracinus amylolyticus DSM 53668.</title>
        <authorList>
            <person name="Sharma G."/>
            <person name="Subramanian S."/>
        </authorList>
    </citation>
    <scope>NUCLEOTIDE SEQUENCE [LARGE SCALE GENOMIC DNA]</scope>
    <source>
        <strain evidence="3 4">DSM 53668</strain>
    </source>
</reference>
<keyword evidence="4" id="KW-1185">Reference proteome</keyword>
<protein>
    <submittedName>
        <fullName evidence="3">Uncharacterized protein</fullName>
    </submittedName>
</protein>
<name>A0A0F6W559_9BACT</name>
<dbReference type="EMBL" id="CP011125">
    <property type="protein sequence ID" value="AKF07692.1"/>
    <property type="molecule type" value="Genomic_DNA"/>
</dbReference>
<feature type="transmembrane region" description="Helical" evidence="2">
    <location>
        <begin position="6"/>
        <end position="25"/>
    </location>
</feature>
<sequence>MDWQTALVLLIELAAIAFLVQRLVLGRRAAPPAAKPDVAAGSLVRKPKR</sequence>
<keyword evidence="2" id="KW-0812">Transmembrane</keyword>
<dbReference type="RefSeq" id="WP_157069329.1">
    <property type="nucleotide sequence ID" value="NZ_CP011125.1"/>
</dbReference>
<dbReference type="Proteomes" id="UP000034883">
    <property type="component" value="Chromosome"/>
</dbReference>
<accession>A0A0F6W559</accession>
<evidence type="ECO:0000313" key="4">
    <source>
        <dbReference type="Proteomes" id="UP000034883"/>
    </source>
</evidence>
<organism evidence="3 4">
    <name type="scientific">Sandaracinus amylolyticus</name>
    <dbReference type="NCBI Taxonomy" id="927083"/>
    <lineage>
        <taxon>Bacteria</taxon>
        <taxon>Pseudomonadati</taxon>
        <taxon>Myxococcota</taxon>
        <taxon>Polyangia</taxon>
        <taxon>Polyangiales</taxon>
        <taxon>Sandaracinaceae</taxon>
        <taxon>Sandaracinus</taxon>
    </lineage>
</organism>
<keyword evidence="2" id="KW-0472">Membrane</keyword>
<dbReference type="AlphaFoldDB" id="A0A0F6W559"/>
<feature type="compositionally biased region" description="Low complexity" evidence="1">
    <location>
        <begin position="30"/>
        <end position="40"/>
    </location>
</feature>
<evidence type="ECO:0000256" key="2">
    <source>
        <dbReference type="SAM" id="Phobius"/>
    </source>
</evidence>
<proteinExistence type="predicted"/>
<gene>
    <name evidence="3" type="ORF">DB32_004841</name>
</gene>
<evidence type="ECO:0000256" key="1">
    <source>
        <dbReference type="SAM" id="MobiDB-lite"/>
    </source>
</evidence>
<dbReference type="KEGG" id="samy:DB32_004841"/>
<keyword evidence="2" id="KW-1133">Transmembrane helix</keyword>
<dbReference type="STRING" id="927083.DB32_004841"/>
<evidence type="ECO:0000313" key="3">
    <source>
        <dbReference type="EMBL" id="AKF07692.1"/>
    </source>
</evidence>
<feature type="region of interest" description="Disordered" evidence="1">
    <location>
        <begin position="30"/>
        <end position="49"/>
    </location>
</feature>